<feature type="chain" id="PRO_5025632295" evidence="1">
    <location>
        <begin position="22"/>
        <end position="136"/>
    </location>
</feature>
<sequence>MHLPLVTYLSTILLFLSLAVATHIERRNQFEILPRQAPTAFTTARTANTEFAPPQTVTPPDPSATGTQTTTHEANTEIIPATTTGTPPPLITTDSRSANTQAVGPFTVSSGLAVPTGVVRLEAVFGVAVVGIAGII</sequence>
<organism evidence="2 3">
    <name type="scientific">Melanomma pulvis-pyrius CBS 109.77</name>
    <dbReference type="NCBI Taxonomy" id="1314802"/>
    <lineage>
        <taxon>Eukaryota</taxon>
        <taxon>Fungi</taxon>
        <taxon>Dikarya</taxon>
        <taxon>Ascomycota</taxon>
        <taxon>Pezizomycotina</taxon>
        <taxon>Dothideomycetes</taxon>
        <taxon>Pleosporomycetidae</taxon>
        <taxon>Pleosporales</taxon>
        <taxon>Melanommataceae</taxon>
        <taxon>Melanomma</taxon>
    </lineage>
</organism>
<reference evidence="2" key="1">
    <citation type="journal article" date="2020" name="Stud. Mycol.">
        <title>101 Dothideomycetes genomes: a test case for predicting lifestyles and emergence of pathogens.</title>
        <authorList>
            <person name="Haridas S."/>
            <person name="Albert R."/>
            <person name="Binder M."/>
            <person name="Bloem J."/>
            <person name="Labutti K."/>
            <person name="Salamov A."/>
            <person name="Andreopoulos B."/>
            <person name="Baker S."/>
            <person name="Barry K."/>
            <person name="Bills G."/>
            <person name="Bluhm B."/>
            <person name="Cannon C."/>
            <person name="Castanera R."/>
            <person name="Culley D."/>
            <person name="Daum C."/>
            <person name="Ezra D."/>
            <person name="Gonzalez J."/>
            <person name="Henrissat B."/>
            <person name="Kuo A."/>
            <person name="Liang C."/>
            <person name="Lipzen A."/>
            <person name="Lutzoni F."/>
            <person name="Magnuson J."/>
            <person name="Mondo S."/>
            <person name="Nolan M."/>
            <person name="Ohm R."/>
            <person name="Pangilinan J."/>
            <person name="Park H.-J."/>
            <person name="Ramirez L."/>
            <person name="Alfaro M."/>
            <person name="Sun H."/>
            <person name="Tritt A."/>
            <person name="Yoshinaga Y."/>
            <person name="Zwiers L.-H."/>
            <person name="Turgeon B."/>
            <person name="Goodwin S."/>
            <person name="Spatafora J."/>
            <person name="Crous P."/>
            <person name="Grigoriev I."/>
        </authorList>
    </citation>
    <scope>NUCLEOTIDE SEQUENCE</scope>
    <source>
        <strain evidence="2">CBS 109.77</strain>
    </source>
</reference>
<dbReference type="EMBL" id="MU001868">
    <property type="protein sequence ID" value="KAF2795120.1"/>
    <property type="molecule type" value="Genomic_DNA"/>
</dbReference>
<evidence type="ECO:0000313" key="2">
    <source>
        <dbReference type="EMBL" id="KAF2795120.1"/>
    </source>
</evidence>
<keyword evidence="1" id="KW-0732">Signal</keyword>
<gene>
    <name evidence="2" type="ORF">K505DRAFT_336301</name>
</gene>
<dbReference type="OrthoDB" id="3797734at2759"/>
<proteinExistence type="predicted"/>
<protein>
    <submittedName>
        <fullName evidence="2">Uncharacterized protein</fullName>
    </submittedName>
</protein>
<accession>A0A6A6XEW8</accession>
<keyword evidence="3" id="KW-1185">Reference proteome</keyword>
<dbReference type="AlphaFoldDB" id="A0A6A6XEW8"/>
<feature type="signal peptide" evidence="1">
    <location>
        <begin position="1"/>
        <end position="21"/>
    </location>
</feature>
<evidence type="ECO:0000256" key="1">
    <source>
        <dbReference type="SAM" id="SignalP"/>
    </source>
</evidence>
<dbReference type="Proteomes" id="UP000799757">
    <property type="component" value="Unassembled WGS sequence"/>
</dbReference>
<evidence type="ECO:0000313" key="3">
    <source>
        <dbReference type="Proteomes" id="UP000799757"/>
    </source>
</evidence>
<name>A0A6A6XEW8_9PLEO</name>